<keyword evidence="2" id="KW-1185">Reference proteome</keyword>
<gene>
    <name evidence="1" type="primary">X975_05827</name>
    <name evidence="1" type="ORF">TNCV_1530571</name>
</gene>
<dbReference type="GO" id="GO:0003676">
    <property type="term" value="F:nucleic acid binding"/>
    <property type="evidence" value="ECO:0007669"/>
    <property type="project" value="InterPro"/>
</dbReference>
<dbReference type="InterPro" id="IPR036397">
    <property type="entry name" value="RNaseH_sf"/>
</dbReference>
<dbReference type="EMBL" id="BMAU01021017">
    <property type="protein sequence ID" value="GFX86968.1"/>
    <property type="molecule type" value="Genomic_DNA"/>
</dbReference>
<protein>
    <submittedName>
        <fullName evidence="1">Transposable element Tcb2 transposase</fullName>
    </submittedName>
</protein>
<accession>A0A8X6UTE2</accession>
<evidence type="ECO:0000313" key="1">
    <source>
        <dbReference type="EMBL" id="GFX86968.1"/>
    </source>
</evidence>
<comment type="caution">
    <text evidence="1">The sequence shown here is derived from an EMBL/GenBank/DDBJ whole genome shotgun (WGS) entry which is preliminary data.</text>
</comment>
<dbReference type="Gene3D" id="3.30.420.10">
    <property type="entry name" value="Ribonuclease H-like superfamily/Ribonuclease H"/>
    <property type="match status" value="1"/>
</dbReference>
<reference evidence="1" key="1">
    <citation type="submission" date="2020-08" db="EMBL/GenBank/DDBJ databases">
        <title>Multicomponent nature underlies the extraordinary mechanical properties of spider dragline silk.</title>
        <authorList>
            <person name="Kono N."/>
            <person name="Nakamura H."/>
            <person name="Mori M."/>
            <person name="Yoshida Y."/>
            <person name="Ohtoshi R."/>
            <person name="Malay A.D."/>
            <person name="Moran D.A.P."/>
            <person name="Tomita M."/>
            <person name="Numata K."/>
            <person name="Arakawa K."/>
        </authorList>
    </citation>
    <scope>NUCLEOTIDE SEQUENCE</scope>
</reference>
<name>A0A8X6UTE2_TRICX</name>
<proteinExistence type="predicted"/>
<organism evidence="1 2">
    <name type="scientific">Trichonephila clavipes</name>
    <name type="common">Golden silk orbweaver</name>
    <name type="synonym">Nephila clavipes</name>
    <dbReference type="NCBI Taxonomy" id="2585209"/>
    <lineage>
        <taxon>Eukaryota</taxon>
        <taxon>Metazoa</taxon>
        <taxon>Ecdysozoa</taxon>
        <taxon>Arthropoda</taxon>
        <taxon>Chelicerata</taxon>
        <taxon>Arachnida</taxon>
        <taxon>Araneae</taxon>
        <taxon>Araneomorphae</taxon>
        <taxon>Entelegynae</taxon>
        <taxon>Araneoidea</taxon>
        <taxon>Nephilidae</taxon>
        <taxon>Trichonephila</taxon>
    </lineage>
</organism>
<evidence type="ECO:0000313" key="2">
    <source>
        <dbReference type="Proteomes" id="UP000887159"/>
    </source>
</evidence>
<sequence>MMDGRTDLHYFDTGSVTAQRYRDKVLEPYVCLFRGAVDPDFIFMDDNAPCLRAVLIDDFLETENIQHMS</sequence>
<dbReference type="Proteomes" id="UP000887159">
    <property type="component" value="Unassembled WGS sequence"/>
</dbReference>
<dbReference type="AlphaFoldDB" id="A0A8X6UTE2"/>